<name>A0A1E3X8Q2_9BACT</name>
<dbReference type="AlphaFoldDB" id="A0A1E3X8Q2"/>
<comment type="similarity">
    <text evidence="1">Belongs to the short-chain dehydrogenases/reductases (SDR) family.</text>
</comment>
<dbReference type="InterPro" id="IPR036291">
    <property type="entry name" value="NAD(P)-bd_dom_sf"/>
</dbReference>
<reference evidence="2 3" key="1">
    <citation type="submission" date="2016-07" db="EMBL/GenBank/DDBJ databases">
        <title>Draft genome of Scalindua rubra, obtained from a brine-seawater interface in the Red Sea, sheds light on salt adaptation in anammox bacteria.</title>
        <authorList>
            <person name="Speth D.R."/>
            <person name="Lagkouvardos I."/>
            <person name="Wang Y."/>
            <person name="Qian P.-Y."/>
            <person name="Dutilh B.E."/>
            <person name="Jetten M.S."/>
        </authorList>
    </citation>
    <scope>NUCLEOTIDE SEQUENCE [LARGE SCALE GENOMIC DNA]</scope>
    <source>
        <strain evidence="2">BSI-1</strain>
    </source>
</reference>
<evidence type="ECO:0000313" key="2">
    <source>
        <dbReference type="EMBL" id="ODS32006.1"/>
    </source>
</evidence>
<dbReference type="SUPFAM" id="SSF51735">
    <property type="entry name" value="NAD(P)-binding Rossmann-fold domains"/>
    <property type="match status" value="1"/>
</dbReference>
<dbReference type="PANTHER" id="PTHR42760">
    <property type="entry name" value="SHORT-CHAIN DEHYDROGENASES/REDUCTASES FAMILY MEMBER"/>
    <property type="match status" value="1"/>
</dbReference>
<comment type="caution">
    <text evidence="2">The sequence shown here is derived from an EMBL/GenBank/DDBJ whole genome shotgun (WGS) entry which is preliminary data.</text>
</comment>
<protein>
    <submittedName>
        <fullName evidence="2">3-oxoacyl carrier protein reductase</fullName>
        <ecNumber evidence="2">1.1.1.100</ecNumber>
    </submittedName>
</protein>
<dbReference type="Pfam" id="PF13561">
    <property type="entry name" value="adh_short_C2"/>
    <property type="match status" value="1"/>
</dbReference>
<proteinExistence type="inferred from homology"/>
<dbReference type="GO" id="GO:0004316">
    <property type="term" value="F:3-oxoacyl-[acyl-carrier-protein] reductase (NADPH) activity"/>
    <property type="evidence" value="ECO:0007669"/>
    <property type="project" value="UniProtKB-EC"/>
</dbReference>
<gene>
    <name evidence="2" type="primary">fabG</name>
    <name evidence="2" type="ORF">SCARUB_02861</name>
</gene>
<dbReference type="Proteomes" id="UP000094056">
    <property type="component" value="Unassembled WGS sequence"/>
</dbReference>
<dbReference type="EC" id="1.1.1.100" evidence="2"/>
<dbReference type="EMBL" id="MAYW01000082">
    <property type="protein sequence ID" value="ODS32006.1"/>
    <property type="molecule type" value="Genomic_DNA"/>
</dbReference>
<keyword evidence="2" id="KW-0560">Oxidoreductase</keyword>
<sequence length="246" mass="27060">MKLEGKRILLVGASSDLAVSLNDMLYKSDNLVGLHYNINEKSLLKYGEGKKLKKFQKDLNSSSACFQLVDDFVSWSGGIDCLIQLSGDIKNPVYWENLTEEEWSYDLSVNLIMPFFLAQRAVLHMKNNGGRILLTSTASASHGGGSVSLAYGVAKAGIECMIKGMARDCAKHNILVNAIAPGFFLTKFHTEKIKRTQEQLQERINLIPLKRAGTTVEFAGTVMYLLSESASYITGQVIAISGGDWL</sequence>
<dbReference type="Gene3D" id="3.40.50.720">
    <property type="entry name" value="NAD(P)-binding Rossmann-like Domain"/>
    <property type="match status" value="1"/>
</dbReference>
<dbReference type="InterPro" id="IPR002347">
    <property type="entry name" value="SDR_fam"/>
</dbReference>
<evidence type="ECO:0000313" key="3">
    <source>
        <dbReference type="Proteomes" id="UP000094056"/>
    </source>
</evidence>
<dbReference type="InterPro" id="IPR020904">
    <property type="entry name" value="Sc_DH/Rdtase_CS"/>
</dbReference>
<dbReference type="PRINTS" id="PR00081">
    <property type="entry name" value="GDHRDH"/>
</dbReference>
<dbReference type="PATRIC" id="fig|1872076.5.peg.3384"/>
<evidence type="ECO:0000256" key="1">
    <source>
        <dbReference type="ARBA" id="ARBA00006484"/>
    </source>
</evidence>
<accession>A0A1E3X8Q2</accession>
<dbReference type="CDD" id="cd05233">
    <property type="entry name" value="SDR_c"/>
    <property type="match status" value="1"/>
</dbReference>
<organism evidence="2 3">
    <name type="scientific">Candidatus Scalindua rubra</name>
    <dbReference type="NCBI Taxonomy" id="1872076"/>
    <lineage>
        <taxon>Bacteria</taxon>
        <taxon>Pseudomonadati</taxon>
        <taxon>Planctomycetota</taxon>
        <taxon>Candidatus Brocadiia</taxon>
        <taxon>Candidatus Brocadiales</taxon>
        <taxon>Candidatus Scalinduaceae</taxon>
        <taxon>Candidatus Scalindua</taxon>
    </lineage>
</organism>
<dbReference type="PROSITE" id="PS00061">
    <property type="entry name" value="ADH_SHORT"/>
    <property type="match status" value="1"/>
</dbReference>